<proteinExistence type="predicted"/>
<evidence type="ECO:0000313" key="3">
    <source>
        <dbReference type="EMBL" id="GAV06866.1"/>
    </source>
</evidence>
<feature type="transmembrane region" description="Helical" evidence="2">
    <location>
        <begin position="20"/>
        <end position="38"/>
    </location>
</feature>
<protein>
    <submittedName>
        <fullName evidence="3">Uncharacterized protein</fullName>
    </submittedName>
</protein>
<evidence type="ECO:0000256" key="1">
    <source>
        <dbReference type="SAM" id="MobiDB-lite"/>
    </source>
</evidence>
<feature type="transmembrane region" description="Helical" evidence="2">
    <location>
        <begin position="168"/>
        <end position="191"/>
    </location>
</feature>
<reference evidence="3 4" key="1">
    <citation type="journal article" date="2016" name="Nat. Commun.">
        <title>Extremotolerant tardigrade genome and improved radiotolerance of human cultured cells by tardigrade-unique protein.</title>
        <authorList>
            <person name="Hashimoto T."/>
            <person name="Horikawa D.D."/>
            <person name="Saito Y."/>
            <person name="Kuwahara H."/>
            <person name="Kozuka-Hata H."/>
            <person name="Shin-I T."/>
            <person name="Minakuchi Y."/>
            <person name="Ohishi K."/>
            <person name="Motoyama A."/>
            <person name="Aizu T."/>
            <person name="Enomoto A."/>
            <person name="Kondo K."/>
            <person name="Tanaka S."/>
            <person name="Hara Y."/>
            <person name="Koshikawa S."/>
            <person name="Sagara H."/>
            <person name="Miura T."/>
            <person name="Yokobori S."/>
            <person name="Miyagawa K."/>
            <person name="Suzuki Y."/>
            <person name="Kubo T."/>
            <person name="Oyama M."/>
            <person name="Kohara Y."/>
            <person name="Fujiyama A."/>
            <person name="Arakawa K."/>
            <person name="Katayama T."/>
            <person name="Toyoda A."/>
            <person name="Kunieda T."/>
        </authorList>
    </citation>
    <scope>NUCLEOTIDE SEQUENCE [LARGE SCALE GENOMIC DNA]</scope>
    <source>
        <strain evidence="3 4">YOKOZUNA-1</strain>
    </source>
</reference>
<sequence>MDNMDQNASRLLRGLRQMAIWRTFLLCPILGLAVYCSLDRIQCEGFKHYIISRNTMYLTTAIPSLALLLLLIVFAVFYKLRKRITDLLNMESHRCFNAPSSLLTFSWLSMESISFCFFAFYGGLQMNFSFTDFRDDLVSDHPVLDEAPTNITCLSLNKTQMEPVPYKIMVICEVTEGLFLLFSFVGMIWFIKSLRAARRLRMFDAQRRSDQARLEAVCEADVALSRDYGRLHGQDDLPQYDVAQERGPLVTTIPILDAPPSYESVTKSDAERQAAAAAGKNDTADV</sequence>
<keyword evidence="2" id="KW-1133">Transmembrane helix</keyword>
<keyword evidence="2" id="KW-0472">Membrane</keyword>
<feature type="region of interest" description="Disordered" evidence="1">
    <location>
        <begin position="261"/>
        <end position="286"/>
    </location>
</feature>
<dbReference type="EMBL" id="BDGG01000014">
    <property type="protein sequence ID" value="GAV06866.1"/>
    <property type="molecule type" value="Genomic_DNA"/>
</dbReference>
<feature type="transmembrane region" description="Helical" evidence="2">
    <location>
        <begin position="58"/>
        <end position="80"/>
    </location>
</feature>
<keyword evidence="4" id="KW-1185">Reference proteome</keyword>
<dbReference type="AlphaFoldDB" id="A0A1D1W0T8"/>
<gene>
    <name evidence="3" type="primary">RvY_16781-1</name>
    <name evidence="3" type="synonym">RvY_16781.1</name>
    <name evidence="3" type="ORF">RvY_16781</name>
</gene>
<keyword evidence="2" id="KW-0812">Transmembrane</keyword>
<feature type="transmembrane region" description="Helical" evidence="2">
    <location>
        <begin position="101"/>
        <end position="124"/>
    </location>
</feature>
<name>A0A1D1W0T8_RAMVA</name>
<dbReference type="Proteomes" id="UP000186922">
    <property type="component" value="Unassembled WGS sequence"/>
</dbReference>
<evidence type="ECO:0000313" key="4">
    <source>
        <dbReference type="Proteomes" id="UP000186922"/>
    </source>
</evidence>
<organism evidence="3 4">
    <name type="scientific">Ramazzottius varieornatus</name>
    <name type="common">Water bear</name>
    <name type="synonym">Tardigrade</name>
    <dbReference type="NCBI Taxonomy" id="947166"/>
    <lineage>
        <taxon>Eukaryota</taxon>
        <taxon>Metazoa</taxon>
        <taxon>Ecdysozoa</taxon>
        <taxon>Tardigrada</taxon>
        <taxon>Eutardigrada</taxon>
        <taxon>Parachela</taxon>
        <taxon>Hypsibioidea</taxon>
        <taxon>Ramazzottiidae</taxon>
        <taxon>Ramazzottius</taxon>
    </lineage>
</organism>
<evidence type="ECO:0000256" key="2">
    <source>
        <dbReference type="SAM" id="Phobius"/>
    </source>
</evidence>
<accession>A0A1D1W0T8</accession>
<comment type="caution">
    <text evidence="3">The sequence shown here is derived from an EMBL/GenBank/DDBJ whole genome shotgun (WGS) entry which is preliminary data.</text>
</comment>